<dbReference type="PROSITE" id="PS50090">
    <property type="entry name" value="MYB_LIKE"/>
    <property type="match status" value="1"/>
</dbReference>
<feature type="coiled-coil region" evidence="1">
    <location>
        <begin position="150"/>
        <end position="184"/>
    </location>
</feature>
<feature type="region of interest" description="Disordered" evidence="2">
    <location>
        <begin position="335"/>
        <end position="384"/>
    </location>
</feature>
<feature type="region of interest" description="Disordered" evidence="2">
    <location>
        <begin position="466"/>
        <end position="1148"/>
    </location>
</feature>
<name>A0A369JE38_HYPMA</name>
<dbReference type="EMBL" id="LUEZ02000071">
    <property type="protein sequence ID" value="RDB20148.1"/>
    <property type="molecule type" value="Genomic_DNA"/>
</dbReference>
<dbReference type="Gene3D" id="1.10.10.60">
    <property type="entry name" value="Homeodomain-like"/>
    <property type="match status" value="1"/>
</dbReference>
<feature type="region of interest" description="Disordered" evidence="2">
    <location>
        <begin position="1"/>
        <end position="48"/>
    </location>
</feature>
<dbReference type="AlphaFoldDB" id="A0A369JE38"/>
<dbReference type="InParanoid" id="A0A369JE38"/>
<dbReference type="PROSITE" id="PS51294">
    <property type="entry name" value="HTH_MYB"/>
    <property type="match status" value="1"/>
</dbReference>
<reference evidence="5" key="1">
    <citation type="submission" date="2018-04" db="EMBL/GenBank/DDBJ databases">
        <title>Whole genome sequencing of Hypsizygus marmoreus.</title>
        <authorList>
            <person name="Choi I.-G."/>
            <person name="Min B."/>
            <person name="Kim J.-G."/>
            <person name="Kim S."/>
            <person name="Oh Y.-L."/>
            <person name="Kong W.-S."/>
            <person name="Park H."/>
            <person name="Jeong J."/>
            <person name="Song E.-S."/>
        </authorList>
    </citation>
    <scope>NUCLEOTIDE SEQUENCE [LARGE SCALE GENOMIC DNA]</scope>
    <source>
        <strain evidence="5">51987-8</strain>
    </source>
</reference>
<feature type="compositionally biased region" description="Acidic residues" evidence="2">
    <location>
        <begin position="1047"/>
        <end position="1076"/>
    </location>
</feature>
<keyword evidence="1" id="KW-0175">Coiled coil</keyword>
<feature type="compositionally biased region" description="Polar residues" evidence="2">
    <location>
        <begin position="336"/>
        <end position="347"/>
    </location>
</feature>
<feature type="compositionally biased region" description="Basic and acidic residues" evidence="2">
    <location>
        <begin position="673"/>
        <end position="696"/>
    </location>
</feature>
<feature type="compositionally biased region" description="Polar residues" evidence="2">
    <location>
        <begin position="1"/>
        <end position="13"/>
    </location>
</feature>
<feature type="compositionally biased region" description="Basic and acidic residues" evidence="2">
    <location>
        <begin position="952"/>
        <end position="969"/>
    </location>
</feature>
<gene>
    <name evidence="5" type="ORF">Hypma_013072</name>
</gene>
<evidence type="ECO:0000313" key="5">
    <source>
        <dbReference type="EMBL" id="RDB20148.1"/>
    </source>
</evidence>
<evidence type="ECO:0000313" key="6">
    <source>
        <dbReference type="Proteomes" id="UP000076154"/>
    </source>
</evidence>
<feature type="compositionally biased region" description="Acidic residues" evidence="2">
    <location>
        <begin position="250"/>
        <end position="259"/>
    </location>
</feature>
<feature type="compositionally biased region" description="Basic residues" evidence="2">
    <location>
        <begin position="716"/>
        <end position="725"/>
    </location>
</feature>
<feature type="compositionally biased region" description="Polar residues" evidence="2">
    <location>
        <begin position="529"/>
        <end position="544"/>
    </location>
</feature>
<feature type="coiled-coil region" evidence="1">
    <location>
        <begin position="413"/>
        <end position="445"/>
    </location>
</feature>
<evidence type="ECO:0000256" key="2">
    <source>
        <dbReference type="SAM" id="MobiDB-lite"/>
    </source>
</evidence>
<proteinExistence type="predicted"/>
<evidence type="ECO:0000256" key="1">
    <source>
        <dbReference type="SAM" id="Coils"/>
    </source>
</evidence>
<protein>
    <submittedName>
        <fullName evidence="5">Uncharacterized protein</fullName>
    </submittedName>
</protein>
<comment type="caution">
    <text evidence="5">The sequence shown here is derived from an EMBL/GenBank/DDBJ whole genome shotgun (WGS) entry which is preliminary data.</text>
</comment>
<feature type="compositionally biased region" description="Basic and acidic residues" evidence="2">
    <location>
        <begin position="934"/>
        <end position="944"/>
    </location>
</feature>
<dbReference type="STRING" id="39966.A0A369JE38"/>
<feature type="domain" description="HTH myb-type" evidence="4">
    <location>
        <begin position="1171"/>
        <end position="1218"/>
    </location>
</feature>
<feature type="compositionally biased region" description="Polar residues" evidence="2">
    <location>
        <begin position="496"/>
        <end position="505"/>
    </location>
</feature>
<sequence>MATNDASLPSLQLSDIMHTMSPSPSPQLRDDTHPRQRTPSPEPLTEADIARMRHRVAEMGLTSGEKSNASSQEKELVDMVLRLTESTLLDPSQLIHQANVISGLNVQRDFLVRQAEEERVRWSSQKDGWERMAEALIAQRNKTGNSAAKDAELERHCSALESDNRALREKLHDTQARLNSLESELSKLRPILLMQPYAAAAQMSLSSINHASSILSSVPYPSIQAAASKIKPKKRKKEPRVPVFSATAPDEQENSDDQTETQPMEGVEQQQPILSSSFFQFQTQPVPGPSTHTPVFSGDHYRKPSAPPLGGPLTAPPTTLEFQVTAPGLVAAPAPTRNTRQQMSPAPQSVPPTLSSDPPTTPGQTTATARQNSRTKSKHLHGAPLIPLTSDARSEHLLLAARKIGRERAGIVAGFLRDQNTQLEAQRQEREKERAAREAERLEWERSDRLAERGAGGMSYYRRDVDVGGVSRSPQTPKRNLGSRSGAGGSHYANVEGSSMTSPHPLNSGDASRGSGAGRILVSGPYMPQSAQPLNPNTPRQQQLGVASGSQQQPGQGNPPTPLASLLDAARMMNDDRSDNRAKGGRSTLNGNGNGNGRRRTVSAIDQPESPAPKRRRVAAAKANNAGGSGSNSAGATADDDREGAGRVKSALDVLADQAAAFSTHDHHRGKGKAREVVTDDDAHAGVVPKAKEKGKSRAKPKPRAQPKEKDVPKAKPTRKPRVRAPPKERALAPAPTVTSPPPGSNGKAVPAVPRMISPPDPKRLGSLGLSSGSSSGGGTGMSPLDMLPSPKKASSSAKETEHSPPETVESEPPRVSTMFSFRPVMWGRPEEDASEEGSSPVRPAPRPTDSLEEREKSKEGDGNVQERTGSEGPDQVMLAPPAEIREPHSPAVEFAVVSPTVGQESDDEVVGSPAPVVHEQIPPSPLVSDHDEEQASRVEKQPEVESAPDIQIEHAVERSEHPESRSADTQDSESQPVKLAIEVGQDIEKQRSPTVENNISSSGHTSDGSHSPRWADVNVEDIATPPALPAARDEGQCRGDVRVEADADADADVDADGEADADGDVDAEGDLDLEIEGTPLLSSGAIDPHHGDKSSLDQSDPSSTREKPNHNIPSAVRTDPNSPSLVPRSNSPQPPEQMEAGLSVSTGKTSYQELLAIADSAKPPRSHYVKWTKEEDEVLAEAVAKHGQKWSFVQEALPSRSYHQVRQRWLRKLGHLDRKSESA</sequence>
<feature type="compositionally biased region" description="Polar residues" evidence="2">
    <location>
        <begin position="1120"/>
        <end position="1132"/>
    </location>
</feature>
<evidence type="ECO:0000259" key="3">
    <source>
        <dbReference type="PROSITE" id="PS50090"/>
    </source>
</evidence>
<dbReference type="InterPro" id="IPR009057">
    <property type="entry name" value="Homeodomain-like_sf"/>
</dbReference>
<dbReference type="InterPro" id="IPR001005">
    <property type="entry name" value="SANT/Myb"/>
</dbReference>
<evidence type="ECO:0000259" key="4">
    <source>
        <dbReference type="PROSITE" id="PS51294"/>
    </source>
</evidence>
<feature type="compositionally biased region" description="Low complexity" evidence="2">
    <location>
        <begin position="1001"/>
        <end position="1012"/>
    </location>
</feature>
<feature type="compositionally biased region" description="Low complexity" evidence="2">
    <location>
        <begin position="545"/>
        <end position="556"/>
    </location>
</feature>
<feature type="compositionally biased region" description="Low complexity" evidence="2">
    <location>
        <begin position="620"/>
        <end position="637"/>
    </location>
</feature>
<dbReference type="OrthoDB" id="2143914at2759"/>
<dbReference type="SMART" id="SM00717">
    <property type="entry name" value="SANT"/>
    <property type="match status" value="1"/>
</dbReference>
<dbReference type="Pfam" id="PF00249">
    <property type="entry name" value="Myb_DNA-binding"/>
    <property type="match status" value="1"/>
</dbReference>
<feature type="compositionally biased region" description="Low complexity" evidence="2">
    <location>
        <begin position="789"/>
        <end position="798"/>
    </location>
</feature>
<feature type="compositionally biased region" description="Basic and acidic residues" evidence="2">
    <location>
        <begin position="573"/>
        <end position="582"/>
    </location>
</feature>
<feature type="compositionally biased region" description="Low complexity" evidence="2">
    <location>
        <begin position="765"/>
        <end position="774"/>
    </location>
</feature>
<dbReference type="CDD" id="cd00167">
    <property type="entry name" value="SANT"/>
    <property type="match status" value="1"/>
</dbReference>
<dbReference type="SUPFAM" id="SSF46689">
    <property type="entry name" value="Homeodomain-like"/>
    <property type="match status" value="1"/>
</dbReference>
<dbReference type="InterPro" id="IPR017930">
    <property type="entry name" value="Myb_dom"/>
</dbReference>
<organism evidence="5 6">
    <name type="scientific">Hypsizygus marmoreus</name>
    <name type="common">White beech mushroom</name>
    <name type="synonym">Agaricus marmoreus</name>
    <dbReference type="NCBI Taxonomy" id="39966"/>
    <lineage>
        <taxon>Eukaryota</taxon>
        <taxon>Fungi</taxon>
        <taxon>Dikarya</taxon>
        <taxon>Basidiomycota</taxon>
        <taxon>Agaricomycotina</taxon>
        <taxon>Agaricomycetes</taxon>
        <taxon>Agaricomycetidae</taxon>
        <taxon>Agaricales</taxon>
        <taxon>Tricholomatineae</taxon>
        <taxon>Lyophyllaceae</taxon>
        <taxon>Hypsizygus</taxon>
    </lineage>
</organism>
<feature type="region of interest" description="Disordered" evidence="2">
    <location>
        <begin position="228"/>
        <end position="269"/>
    </location>
</feature>
<feature type="compositionally biased region" description="Basic and acidic residues" evidence="2">
    <location>
        <begin position="850"/>
        <end position="862"/>
    </location>
</feature>
<dbReference type="Proteomes" id="UP000076154">
    <property type="component" value="Unassembled WGS sequence"/>
</dbReference>
<accession>A0A369JE38</accession>
<feature type="compositionally biased region" description="Basic and acidic residues" evidence="2">
    <location>
        <begin position="1032"/>
        <end position="1046"/>
    </location>
</feature>
<feature type="domain" description="Myb-like" evidence="3">
    <location>
        <begin position="1171"/>
        <end position="1214"/>
    </location>
</feature>
<keyword evidence="6" id="KW-1185">Reference proteome</keyword>
<feature type="compositionally biased region" description="Low complexity" evidence="2">
    <location>
        <begin position="351"/>
        <end position="369"/>
    </location>
</feature>